<dbReference type="InterPro" id="IPR016181">
    <property type="entry name" value="Acyl_CoA_acyltransferase"/>
</dbReference>
<dbReference type="CDD" id="cd04301">
    <property type="entry name" value="NAT_SF"/>
    <property type="match status" value="1"/>
</dbReference>
<organism evidence="2">
    <name type="scientific">marine sediment metagenome</name>
    <dbReference type="NCBI Taxonomy" id="412755"/>
    <lineage>
        <taxon>unclassified sequences</taxon>
        <taxon>metagenomes</taxon>
        <taxon>ecological metagenomes</taxon>
    </lineage>
</organism>
<name>A0A0F9TB12_9ZZZZ</name>
<protein>
    <recommendedName>
        <fullName evidence="1">N-acetyltransferase domain-containing protein</fullName>
    </recommendedName>
</protein>
<dbReference type="EMBL" id="LAZR01001347">
    <property type="protein sequence ID" value="KKN46131.1"/>
    <property type="molecule type" value="Genomic_DNA"/>
</dbReference>
<reference evidence="2" key="1">
    <citation type="journal article" date="2015" name="Nature">
        <title>Complex archaea that bridge the gap between prokaryotes and eukaryotes.</title>
        <authorList>
            <person name="Spang A."/>
            <person name="Saw J.H."/>
            <person name="Jorgensen S.L."/>
            <person name="Zaremba-Niedzwiedzka K."/>
            <person name="Martijn J."/>
            <person name="Lind A.E."/>
            <person name="van Eijk R."/>
            <person name="Schleper C."/>
            <person name="Guy L."/>
            <person name="Ettema T.J."/>
        </authorList>
    </citation>
    <scope>NUCLEOTIDE SEQUENCE</scope>
</reference>
<dbReference type="InterPro" id="IPR000182">
    <property type="entry name" value="GNAT_dom"/>
</dbReference>
<gene>
    <name evidence="2" type="ORF">LCGC14_0676020</name>
</gene>
<dbReference type="GO" id="GO:0016747">
    <property type="term" value="F:acyltransferase activity, transferring groups other than amino-acyl groups"/>
    <property type="evidence" value="ECO:0007669"/>
    <property type="project" value="InterPro"/>
</dbReference>
<dbReference type="Gene3D" id="3.40.630.30">
    <property type="match status" value="1"/>
</dbReference>
<evidence type="ECO:0000313" key="2">
    <source>
        <dbReference type="EMBL" id="KKN46131.1"/>
    </source>
</evidence>
<dbReference type="SUPFAM" id="SSF55729">
    <property type="entry name" value="Acyl-CoA N-acyltransferases (Nat)"/>
    <property type="match status" value="1"/>
</dbReference>
<dbReference type="PROSITE" id="PS51186">
    <property type="entry name" value="GNAT"/>
    <property type="match status" value="1"/>
</dbReference>
<feature type="domain" description="N-acetyltransferase" evidence="1">
    <location>
        <begin position="21"/>
        <end position="162"/>
    </location>
</feature>
<sequence>MILLRYDLEQVRVIPAKKGDVTYREGVWHVFNENLAANINTHEPVPYENHCKWWETVFENEYVYIILYQSSMCGYIRLTKNKTSSKEKSLISIALTKKFHHFGIGTYAYKLFEAYMKEKGVNQIIALTLLSNKIGQEFFEKNNFKMTGIDKGNNFKKYIKKL</sequence>
<evidence type="ECO:0000259" key="1">
    <source>
        <dbReference type="PROSITE" id="PS51186"/>
    </source>
</evidence>
<comment type="caution">
    <text evidence="2">The sequence shown here is derived from an EMBL/GenBank/DDBJ whole genome shotgun (WGS) entry which is preliminary data.</text>
</comment>
<dbReference type="Pfam" id="PF00583">
    <property type="entry name" value="Acetyltransf_1"/>
    <property type="match status" value="1"/>
</dbReference>
<dbReference type="AlphaFoldDB" id="A0A0F9TB12"/>
<proteinExistence type="predicted"/>
<accession>A0A0F9TB12</accession>